<comment type="caution">
    <text evidence="3">The sequence shown here is derived from an EMBL/GenBank/DDBJ whole genome shotgun (WGS) entry which is preliminary data.</text>
</comment>
<dbReference type="AlphaFoldDB" id="A0A117M4T2"/>
<name>A0A117M4T2_9BACT</name>
<dbReference type="GO" id="GO:0032259">
    <property type="term" value="P:methylation"/>
    <property type="evidence" value="ECO:0007669"/>
    <property type="project" value="UniProtKB-KW"/>
</dbReference>
<feature type="domain" description="Methyltransferase type 11" evidence="1">
    <location>
        <begin position="47"/>
        <end position="138"/>
    </location>
</feature>
<dbReference type="Gene3D" id="3.40.50.150">
    <property type="entry name" value="Vaccinia Virus protein VP39"/>
    <property type="match status" value="1"/>
</dbReference>
<evidence type="ECO:0000313" key="2">
    <source>
        <dbReference type="EMBL" id="KUK66526.1"/>
    </source>
</evidence>
<dbReference type="SUPFAM" id="SSF53335">
    <property type="entry name" value="S-adenosyl-L-methionine-dependent methyltransferases"/>
    <property type="match status" value="1"/>
</dbReference>
<dbReference type="PANTHER" id="PTHR43861">
    <property type="entry name" value="TRANS-ACONITATE 2-METHYLTRANSFERASE-RELATED"/>
    <property type="match status" value="1"/>
</dbReference>
<organism evidence="3 5">
    <name type="scientific">Mesotoga infera</name>
    <dbReference type="NCBI Taxonomy" id="1236046"/>
    <lineage>
        <taxon>Bacteria</taxon>
        <taxon>Thermotogati</taxon>
        <taxon>Thermotogota</taxon>
        <taxon>Thermotogae</taxon>
        <taxon>Kosmotogales</taxon>
        <taxon>Kosmotogaceae</taxon>
        <taxon>Mesotoga</taxon>
    </lineage>
</organism>
<dbReference type="PATRIC" id="fig|1236046.5.peg.477"/>
<dbReference type="GO" id="GO:0008757">
    <property type="term" value="F:S-adenosylmethionine-dependent methyltransferase activity"/>
    <property type="evidence" value="ECO:0007669"/>
    <property type="project" value="InterPro"/>
</dbReference>
<keyword evidence="3" id="KW-0808">Transferase</keyword>
<gene>
    <name evidence="2" type="ORF">XD86_1159</name>
    <name evidence="3" type="ORF">XE02_1699</name>
</gene>
<sequence length="198" mass="22893">MGNRAHVLLFSVIAPFYNVAFRSQLKNYRRLLKEYRSLIGEDIESVLDIGCGTGALAKAFDELGYRVTAVDASISMVAIARHNLKESGVKVVQGDFFEKLPFEDNSFDLLVASYVVHGHKIEGREKFYKESRRICRKEVLIHEFFPNRNRLVYVVEFFERSDYENFVPKAFEELKENFPVVKGVRLSSTTGWYLCRCD</sequence>
<evidence type="ECO:0000259" key="1">
    <source>
        <dbReference type="Pfam" id="PF08241"/>
    </source>
</evidence>
<dbReference type="InterPro" id="IPR029063">
    <property type="entry name" value="SAM-dependent_MTases_sf"/>
</dbReference>
<dbReference type="CDD" id="cd02440">
    <property type="entry name" value="AdoMet_MTases"/>
    <property type="match status" value="1"/>
</dbReference>
<keyword evidence="3" id="KW-0489">Methyltransferase</keyword>
<protein>
    <submittedName>
        <fullName evidence="3">Methylase in ubiquinone/menaquinone biosynthesis</fullName>
    </submittedName>
    <submittedName>
        <fullName evidence="2">Methylase involved in ubiquinone/menaquinone biosynthesi</fullName>
    </submittedName>
</protein>
<evidence type="ECO:0000313" key="5">
    <source>
        <dbReference type="Proteomes" id="UP000055014"/>
    </source>
</evidence>
<dbReference type="Proteomes" id="UP000055014">
    <property type="component" value="Unassembled WGS sequence"/>
</dbReference>
<keyword evidence="3" id="KW-0830">Ubiquinone</keyword>
<evidence type="ECO:0000313" key="3">
    <source>
        <dbReference type="EMBL" id="KUK84367.1"/>
    </source>
</evidence>
<dbReference type="Proteomes" id="UP000054260">
    <property type="component" value="Unassembled WGS sequence"/>
</dbReference>
<reference evidence="4 5" key="2">
    <citation type="journal article" date="2015" name="MBio">
        <title>Genome-Resolved Metagenomic Analysis Reveals Roles for Candidate Phyla and Other Microbial Community Members in Biogeochemical Transformations in Oil Reservoirs.</title>
        <authorList>
            <person name="Hu P."/>
            <person name="Tom L."/>
            <person name="Singh A."/>
            <person name="Thomas B.C."/>
            <person name="Baker B.J."/>
            <person name="Piceno Y.M."/>
            <person name="Andersen G.L."/>
            <person name="Banfield J.F."/>
        </authorList>
    </citation>
    <scope>NUCLEOTIDE SEQUENCE [LARGE SCALE GENOMIC DNA]</scope>
</reference>
<dbReference type="InterPro" id="IPR013216">
    <property type="entry name" value="Methyltransf_11"/>
</dbReference>
<accession>A0A117M4T2</accession>
<dbReference type="Pfam" id="PF08241">
    <property type="entry name" value="Methyltransf_11"/>
    <property type="match status" value="1"/>
</dbReference>
<reference evidence="3" key="1">
    <citation type="journal article" date="2015" name="MBio">
        <title>Genome-resolved metagenomic analysis reveals roles for candidate phyla and other microbial community members in biogeochemical transformations in oil reservoirs.</title>
        <authorList>
            <person name="Hu P."/>
            <person name="Tom L."/>
            <person name="Singh A."/>
            <person name="Thomas B.C."/>
            <person name="Baker B.J."/>
            <person name="Piceno Y.M."/>
            <person name="Andersen G.L."/>
            <person name="Banfield J.F."/>
        </authorList>
    </citation>
    <scope>NUCLEOTIDE SEQUENCE [LARGE SCALE GENOMIC DNA]</scope>
    <source>
        <strain evidence="2">46_47</strain>
        <strain evidence="3">46_70</strain>
    </source>
</reference>
<evidence type="ECO:0000313" key="4">
    <source>
        <dbReference type="Proteomes" id="UP000054260"/>
    </source>
</evidence>
<dbReference type="EMBL" id="LGGH01000200">
    <property type="protein sequence ID" value="KUK66526.1"/>
    <property type="molecule type" value="Genomic_DNA"/>
</dbReference>
<dbReference type="EMBL" id="LGGW01000261">
    <property type="protein sequence ID" value="KUK84367.1"/>
    <property type="molecule type" value="Genomic_DNA"/>
</dbReference>
<proteinExistence type="predicted"/>